<organism evidence="6 7">
    <name type="scientific">Candidatus Magasanikbacteria bacterium CG10_big_fil_rev_8_21_14_0_10_38_6</name>
    <dbReference type="NCBI Taxonomy" id="1974647"/>
    <lineage>
        <taxon>Bacteria</taxon>
        <taxon>Candidatus Magasanikiibacteriota</taxon>
    </lineage>
</organism>
<keyword evidence="3 5" id="KW-1133">Transmembrane helix</keyword>
<proteinExistence type="predicted"/>
<comment type="caution">
    <text evidence="6">The sequence shown here is derived from an EMBL/GenBank/DDBJ whole genome shotgun (WGS) entry which is preliminary data.</text>
</comment>
<feature type="transmembrane region" description="Helical" evidence="5">
    <location>
        <begin position="20"/>
        <end position="40"/>
    </location>
</feature>
<dbReference type="GO" id="GO:0016020">
    <property type="term" value="C:membrane"/>
    <property type="evidence" value="ECO:0007669"/>
    <property type="project" value="UniProtKB-SubCell"/>
</dbReference>
<dbReference type="PANTHER" id="PTHR30266:SF2">
    <property type="entry name" value="LARGE-CONDUCTANCE MECHANOSENSITIVE CHANNEL"/>
    <property type="match status" value="1"/>
</dbReference>
<dbReference type="AlphaFoldDB" id="A0A2M6P1H8"/>
<comment type="subcellular location">
    <subcellularLocation>
        <location evidence="1">Membrane</location>
        <topology evidence="1">Multi-pass membrane protein</topology>
    </subcellularLocation>
</comment>
<feature type="transmembrane region" description="Helical" evidence="5">
    <location>
        <begin position="71"/>
        <end position="92"/>
    </location>
</feature>
<dbReference type="SUPFAM" id="SSF81330">
    <property type="entry name" value="Gated mechanosensitive channel"/>
    <property type="match status" value="1"/>
</dbReference>
<evidence type="ECO:0000256" key="5">
    <source>
        <dbReference type="SAM" id="Phobius"/>
    </source>
</evidence>
<dbReference type="Proteomes" id="UP000228528">
    <property type="component" value="Unassembled WGS sequence"/>
</dbReference>
<protein>
    <submittedName>
        <fullName evidence="6">Large conductance mechanosensitive channel protein MscL</fullName>
    </submittedName>
</protein>
<dbReference type="Pfam" id="PF01741">
    <property type="entry name" value="MscL"/>
    <property type="match status" value="1"/>
</dbReference>
<evidence type="ECO:0000256" key="2">
    <source>
        <dbReference type="ARBA" id="ARBA00022692"/>
    </source>
</evidence>
<sequence>MKHLSVATGFIDFVREQGVVGLAIGFILGGAVSKLVSSFVTDLVQPVIGLILGSTEGLKSMSYASIKYGNFLSTLIDFILVAAVVYFGFKALRIDRLDKKKK</sequence>
<evidence type="ECO:0000256" key="3">
    <source>
        <dbReference type="ARBA" id="ARBA00022989"/>
    </source>
</evidence>
<evidence type="ECO:0000256" key="1">
    <source>
        <dbReference type="ARBA" id="ARBA00004141"/>
    </source>
</evidence>
<dbReference type="PANTHER" id="PTHR30266">
    <property type="entry name" value="MECHANOSENSITIVE CHANNEL MSCL"/>
    <property type="match status" value="1"/>
</dbReference>
<gene>
    <name evidence="6" type="ORF">COU30_01825</name>
</gene>
<dbReference type="InterPro" id="IPR037673">
    <property type="entry name" value="MSC/AndL"/>
</dbReference>
<evidence type="ECO:0000313" key="6">
    <source>
        <dbReference type="EMBL" id="PIR77551.1"/>
    </source>
</evidence>
<dbReference type="GO" id="GO:0008381">
    <property type="term" value="F:mechanosensitive monoatomic ion channel activity"/>
    <property type="evidence" value="ECO:0007669"/>
    <property type="project" value="TreeGrafter"/>
</dbReference>
<keyword evidence="4 5" id="KW-0472">Membrane</keyword>
<keyword evidence="2 5" id="KW-0812">Transmembrane</keyword>
<dbReference type="Gene3D" id="1.10.1200.120">
    <property type="entry name" value="Large-conductance mechanosensitive channel, MscL, domain 1"/>
    <property type="match status" value="1"/>
</dbReference>
<name>A0A2M6P1H8_9BACT</name>
<accession>A0A2M6P1H8</accession>
<evidence type="ECO:0000256" key="4">
    <source>
        <dbReference type="ARBA" id="ARBA00023136"/>
    </source>
</evidence>
<evidence type="ECO:0000313" key="7">
    <source>
        <dbReference type="Proteomes" id="UP000228528"/>
    </source>
</evidence>
<dbReference type="InterPro" id="IPR036019">
    <property type="entry name" value="MscL_channel"/>
</dbReference>
<reference evidence="7" key="1">
    <citation type="submission" date="2017-09" db="EMBL/GenBank/DDBJ databases">
        <title>Depth-based differentiation of microbial function through sediment-hosted aquifers and enrichment of novel symbionts in the deep terrestrial subsurface.</title>
        <authorList>
            <person name="Probst A.J."/>
            <person name="Ladd B."/>
            <person name="Jarett J.K."/>
            <person name="Geller-Mcgrath D.E."/>
            <person name="Sieber C.M.K."/>
            <person name="Emerson J.B."/>
            <person name="Anantharaman K."/>
            <person name="Thomas B.C."/>
            <person name="Malmstrom R."/>
            <person name="Stieglmeier M."/>
            <person name="Klingl A."/>
            <person name="Woyke T."/>
            <person name="Ryan C.M."/>
            <person name="Banfield J.F."/>
        </authorList>
    </citation>
    <scope>NUCLEOTIDE SEQUENCE [LARGE SCALE GENOMIC DNA]</scope>
</reference>
<dbReference type="EMBL" id="PFBW01000079">
    <property type="protein sequence ID" value="PIR77551.1"/>
    <property type="molecule type" value="Genomic_DNA"/>
</dbReference>